<dbReference type="KEGG" id="shg:Sph21_4432"/>
<reference evidence="1" key="1">
    <citation type="submission" date="2011-03" db="EMBL/GenBank/DDBJ databases">
        <title>Complete sequence of Sphingobacterium sp. 21.</title>
        <authorList>
            <consortium name="US DOE Joint Genome Institute"/>
            <person name="Lucas S."/>
            <person name="Copeland A."/>
            <person name="Lapidus A."/>
            <person name="Cheng J.-F."/>
            <person name="Goodwin L."/>
            <person name="Pitluck S."/>
            <person name="Davenport K."/>
            <person name="Detter J.C."/>
            <person name="Han C."/>
            <person name="Tapia R."/>
            <person name="Land M."/>
            <person name="Hauser L."/>
            <person name="Kyrpides N."/>
            <person name="Ivanova N."/>
            <person name="Ovchinnikova G."/>
            <person name="Pagani I."/>
            <person name="Siebers A.K."/>
            <person name="Allgaier M."/>
            <person name="Thelen M.P."/>
            <person name="Hugenholtz P."/>
            <person name="Woyke T."/>
        </authorList>
    </citation>
    <scope>NUCLEOTIDE SEQUENCE</scope>
    <source>
        <strain evidence="1">21</strain>
    </source>
</reference>
<accession>F4CB47</accession>
<organism evidence="1">
    <name type="scientific">Sphingobacterium sp. (strain 21)</name>
    <dbReference type="NCBI Taxonomy" id="743722"/>
    <lineage>
        <taxon>Bacteria</taxon>
        <taxon>Pseudomonadati</taxon>
        <taxon>Bacteroidota</taxon>
        <taxon>Sphingobacteriia</taxon>
        <taxon>Sphingobacteriales</taxon>
        <taxon>Sphingobacteriaceae</taxon>
        <taxon>Sphingobacterium</taxon>
    </lineage>
</organism>
<protein>
    <submittedName>
        <fullName evidence="1">Uncharacterized protein</fullName>
    </submittedName>
</protein>
<name>F4CB47_SPHS2</name>
<dbReference type="EMBL" id="CP002584">
    <property type="protein sequence ID" value="ADZ80950.1"/>
    <property type="molecule type" value="Genomic_DNA"/>
</dbReference>
<proteinExistence type="predicted"/>
<dbReference type="AlphaFoldDB" id="F4CB47"/>
<gene>
    <name evidence="1" type="ordered locus">Sph21_4432</name>
</gene>
<dbReference type="STRING" id="743722.Sph21_4432"/>
<sequence length="86" mass="9149">MGNVAKSSNRLSSIMERNAVSKAAKKASSRAARISKALEIPVQVIMKGTLIEKSADGSVRTIKKIKKSPSNIKLKKGATLCLKPKG</sequence>
<dbReference type="HOGENOM" id="CLU_191561_0_0_10"/>
<evidence type="ECO:0000313" key="1">
    <source>
        <dbReference type="EMBL" id="ADZ80950.1"/>
    </source>
</evidence>
<dbReference type="PATRIC" id="fig|743722.3.peg.4719"/>